<comment type="similarity">
    <text evidence="4">Belongs to the RTC4 family.</text>
</comment>
<dbReference type="Pfam" id="PF14474">
    <property type="entry name" value="RTC4"/>
    <property type="match status" value="1"/>
</dbReference>
<dbReference type="EMBL" id="CAJVPA010000111">
    <property type="protein sequence ID" value="CAG8352107.1"/>
    <property type="molecule type" value="Genomic_DNA"/>
</dbReference>
<proteinExistence type="inferred from homology"/>
<protein>
    <recommendedName>
        <fullName evidence="5">Restriction of telomere capping protein 4</fullName>
    </recommendedName>
</protein>
<evidence type="ECO:0000256" key="6">
    <source>
        <dbReference type="ARBA" id="ARBA00022490"/>
    </source>
</evidence>
<evidence type="ECO:0000256" key="7">
    <source>
        <dbReference type="ARBA" id="ARBA00023242"/>
    </source>
</evidence>
<comment type="function">
    <text evidence="1">May be involved in a process influencing telomere capping.</text>
</comment>
<dbReference type="PANTHER" id="PTHR41391:SF1">
    <property type="entry name" value="RESTRICTION OF TELOMERE CAPPING PROTEIN 4"/>
    <property type="match status" value="1"/>
</dbReference>
<evidence type="ECO:0000256" key="4">
    <source>
        <dbReference type="ARBA" id="ARBA00009461"/>
    </source>
</evidence>
<feature type="compositionally biased region" description="Polar residues" evidence="8">
    <location>
        <begin position="29"/>
        <end position="41"/>
    </location>
</feature>
<dbReference type="InterPro" id="IPR028094">
    <property type="entry name" value="RTC4_C"/>
</dbReference>
<keyword evidence="7" id="KW-0539">Nucleus</keyword>
<name>A0A9W4IR58_9EURO</name>
<evidence type="ECO:0000313" key="11">
    <source>
        <dbReference type="Proteomes" id="UP001152646"/>
    </source>
</evidence>
<sequence length="361" mass="40426">MSPTFTPQEKENNPPGASQTGDYAVYNSGADSPLSTTSSSFFKGMEVDKEPSPPPKSLCPMCKVEVDPEILAEFKSQPNQRIREQQQFCESHKLRSALQQWEQRKYPTIAWDQFETRVQSLFPAIEKLLVPDAPSYYRNTLDGILASGKAKNFRLTIDGKALEVITCGYYGTKGASLMYVFSFVGRDAVLIISRLDAVVARFSRSLRRLAATDRIVKTAGVAGYAQCVLVPELAMRLVKQDMGVDDEEARQIMRESMDIGQKLNPEANDVVPVPAGLDGLGLVAQSDDEEEDEEEEEEEEELEEEEEEDKENEGNREEDDKQAGDLEDKKPAMQAMQSIQAVQARQARQARKNQSKDTEIR</sequence>
<feature type="region of interest" description="Disordered" evidence="8">
    <location>
        <begin position="260"/>
        <end position="361"/>
    </location>
</feature>
<comment type="caution">
    <text evidence="10">The sequence shown here is derived from an EMBL/GenBank/DDBJ whole genome shotgun (WGS) entry which is preliminary data.</text>
</comment>
<evidence type="ECO:0000256" key="2">
    <source>
        <dbReference type="ARBA" id="ARBA00004123"/>
    </source>
</evidence>
<keyword evidence="6" id="KW-0963">Cytoplasm</keyword>
<reference evidence="10" key="1">
    <citation type="submission" date="2021-07" db="EMBL/GenBank/DDBJ databases">
        <authorList>
            <person name="Branca A.L. A."/>
        </authorList>
    </citation>
    <scope>NUCLEOTIDE SEQUENCE</scope>
</reference>
<evidence type="ECO:0000256" key="1">
    <source>
        <dbReference type="ARBA" id="ARBA00002738"/>
    </source>
</evidence>
<gene>
    <name evidence="10" type="ORF">PSALAMII_LOCUS3269</name>
</gene>
<dbReference type="GO" id="GO:0005737">
    <property type="term" value="C:cytoplasm"/>
    <property type="evidence" value="ECO:0007669"/>
    <property type="project" value="UniProtKB-SubCell"/>
</dbReference>
<evidence type="ECO:0000259" key="9">
    <source>
        <dbReference type="SMART" id="SM01312"/>
    </source>
</evidence>
<feature type="compositionally biased region" description="Basic and acidic residues" evidence="8">
    <location>
        <begin position="312"/>
        <end position="331"/>
    </location>
</feature>
<dbReference type="Proteomes" id="UP001152646">
    <property type="component" value="Unassembled WGS sequence"/>
</dbReference>
<dbReference type="InterPro" id="IPR039024">
    <property type="entry name" value="RTC4"/>
</dbReference>
<dbReference type="SMART" id="SM01312">
    <property type="entry name" value="RTC4"/>
    <property type="match status" value="1"/>
</dbReference>
<organism evidence="10 11">
    <name type="scientific">Penicillium salamii</name>
    <dbReference type="NCBI Taxonomy" id="1612424"/>
    <lineage>
        <taxon>Eukaryota</taxon>
        <taxon>Fungi</taxon>
        <taxon>Dikarya</taxon>
        <taxon>Ascomycota</taxon>
        <taxon>Pezizomycotina</taxon>
        <taxon>Eurotiomycetes</taxon>
        <taxon>Eurotiomycetidae</taxon>
        <taxon>Eurotiales</taxon>
        <taxon>Aspergillaceae</taxon>
        <taxon>Penicillium</taxon>
    </lineage>
</organism>
<dbReference type="PANTHER" id="PTHR41391">
    <property type="entry name" value="RESTRICTION OF TELOMERE CAPPING PROTEIN 4"/>
    <property type="match status" value="1"/>
</dbReference>
<dbReference type="AlphaFoldDB" id="A0A9W4IR58"/>
<evidence type="ECO:0000256" key="5">
    <source>
        <dbReference type="ARBA" id="ARBA00015162"/>
    </source>
</evidence>
<evidence type="ECO:0000256" key="3">
    <source>
        <dbReference type="ARBA" id="ARBA00004496"/>
    </source>
</evidence>
<feature type="region of interest" description="Disordered" evidence="8">
    <location>
        <begin position="1"/>
        <end position="59"/>
    </location>
</feature>
<comment type="subcellular location">
    <subcellularLocation>
        <location evidence="3">Cytoplasm</location>
    </subcellularLocation>
    <subcellularLocation>
        <location evidence="2">Nucleus</location>
    </subcellularLocation>
</comment>
<evidence type="ECO:0000313" key="10">
    <source>
        <dbReference type="EMBL" id="CAG8352107.1"/>
    </source>
</evidence>
<dbReference type="GO" id="GO:0005634">
    <property type="term" value="C:nucleus"/>
    <property type="evidence" value="ECO:0007669"/>
    <property type="project" value="UniProtKB-SubCell"/>
</dbReference>
<accession>A0A9W4IR58</accession>
<evidence type="ECO:0000256" key="8">
    <source>
        <dbReference type="SAM" id="MobiDB-lite"/>
    </source>
</evidence>
<feature type="domain" description="Restriction of telomere capping protein 4 C-terminal" evidence="9">
    <location>
        <begin position="128"/>
        <end position="266"/>
    </location>
</feature>
<dbReference type="OrthoDB" id="128308at2759"/>
<feature type="compositionally biased region" description="Acidic residues" evidence="8">
    <location>
        <begin position="286"/>
        <end position="311"/>
    </location>
</feature>